<dbReference type="InterPro" id="IPR036735">
    <property type="entry name" value="NGN_dom_sf"/>
</dbReference>
<dbReference type="InterPro" id="IPR043425">
    <property type="entry name" value="NusG-like"/>
</dbReference>
<evidence type="ECO:0000259" key="8">
    <source>
        <dbReference type="SMART" id="SM00738"/>
    </source>
</evidence>
<dbReference type="Gene3D" id="3.30.70.940">
    <property type="entry name" value="NusG, N-terminal domain"/>
    <property type="match status" value="1"/>
</dbReference>
<evidence type="ECO:0000256" key="4">
    <source>
        <dbReference type="ARBA" id="ARBA00023163"/>
    </source>
</evidence>
<dbReference type="InterPro" id="IPR047050">
    <property type="entry name" value="NGN"/>
</dbReference>
<dbReference type="HAMAP" id="MF_00948">
    <property type="entry name" value="NusG"/>
    <property type="match status" value="1"/>
</dbReference>
<dbReference type="AlphaFoldDB" id="A0A1Q6R7S9"/>
<feature type="domain" description="NusG-like N-terminal" evidence="8">
    <location>
        <begin position="7"/>
        <end position="117"/>
    </location>
</feature>
<evidence type="ECO:0000256" key="3">
    <source>
        <dbReference type="ARBA" id="ARBA00023015"/>
    </source>
</evidence>
<dbReference type="SUPFAM" id="SSF82679">
    <property type="entry name" value="N-utilization substance G protein NusG, N-terminal domain"/>
    <property type="match status" value="1"/>
</dbReference>
<dbReference type="PANTHER" id="PTHR30265">
    <property type="entry name" value="RHO-INTERACTING TRANSCRIPTION TERMINATION FACTOR NUSG"/>
    <property type="match status" value="1"/>
</dbReference>
<organism evidence="9 10">
    <name type="scientific">Phascolarctobacterium succinatutens</name>
    <dbReference type="NCBI Taxonomy" id="626940"/>
    <lineage>
        <taxon>Bacteria</taxon>
        <taxon>Bacillati</taxon>
        <taxon>Bacillota</taxon>
        <taxon>Negativicutes</taxon>
        <taxon>Acidaminococcales</taxon>
        <taxon>Acidaminococcaceae</taxon>
        <taxon>Phascolarctobacterium</taxon>
    </lineage>
</organism>
<comment type="caution">
    <text evidence="9">The sequence shown here is derived from an EMBL/GenBank/DDBJ whole genome shotgun (WGS) entry which is preliminary data.</text>
</comment>
<dbReference type="FunFam" id="2.30.30.30:FF:000002">
    <property type="entry name" value="Transcription termination/antitermination factor NusG"/>
    <property type="match status" value="1"/>
</dbReference>
<proteinExistence type="inferred from homology"/>
<dbReference type="SMART" id="SM00738">
    <property type="entry name" value="NGN"/>
    <property type="match status" value="1"/>
</dbReference>
<dbReference type="SUPFAM" id="SSF50104">
    <property type="entry name" value="Translation proteins SH3-like domain"/>
    <property type="match status" value="1"/>
</dbReference>
<protein>
    <recommendedName>
        <fullName evidence="5 6">Transcription termination/antitermination protein NusG</fullName>
    </recommendedName>
</protein>
<keyword evidence="4 5" id="KW-0804">Transcription</keyword>
<dbReference type="PRINTS" id="PR00338">
    <property type="entry name" value="NUSGTNSCPFCT"/>
</dbReference>
<gene>
    <name evidence="5" type="primary">nusG</name>
    <name evidence="9" type="ORF">BHW43_03460</name>
</gene>
<keyword evidence="3 5" id="KW-0805">Transcription regulation</keyword>
<dbReference type="STRING" id="626940.BHW43_03460"/>
<dbReference type="RefSeq" id="WP_303679528.1">
    <property type="nucleotide sequence ID" value="NZ_DAWEQZ010000073.1"/>
</dbReference>
<dbReference type="Proteomes" id="UP000186777">
    <property type="component" value="Unassembled WGS sequence"/>
</dbReference>
<evidence type="ECO:0000256" key="5">
    <source>
        <dbReference type="HAMAP-Rule" id="MF_00948"/>
    </source>
</evidence>
<dbReference type="InterPro" id="IPR008991">
    <property type="entry name" value="Translation_prot_SH3-like_sf"/>
</dbReference>
<sequence length="186" mass="21452">MEEEKQGKHWYVIHTYSGYENKVRANLERKVHSLGMENEIFRIEIPTEKEVEITSDGKKKVVEHKVFPGYVLVEMIVNERNWYAVRNTAGVTGFVGSDSTHPTPLTAEEVRQIMPSMGMEVEATEKPVKIDFQLHQRVRIKTAPFMDFEGTISEINEEKGKLKVLVDIMGRETPVEIDFTQVEEIE</sequence>
<keyword evidence="2 5" id="KW-0889">Transcription antitermination</keyword>
<evidence type="ECO:0000313" key="9">
    <source>
        <dbReference type="EMBL" id="OLA38411.1"/>
    </source>
</evidence>
<name>A0A1Q6R7S9_9FIRM</name>
<dbReference type="FunFam" id="3.30.70.940:FF:000002">
    <property type="entry name" value="Transcription termination/antitermination protein NusG"/>
    <property type="match status" value="1"/>
</dbReference>
<dbReference type="GO" id="GO:0032784">
    <property type="term" value="P:regulation of DNA-templated transcription elongation"/>
    <property type="evidence" value="ECO:0007669"/>
    <property type="project" value="InterPro"/>
</dbReference>
<evidence type="ECO:0000256" key="7">
    <source>
        <dbReference type="RuleBase" id="RU000538"/>
    </source>
</evidence>
<dbReference type="GO" id="GO:0006353">
    <property type="term" value="P:DNA-templated transcription termination"/>
    <property type="evidence" value="ECO:0007669"/>
    <property type="project" value="UniProtKB-UniRule"/>
</dbReference>
<dbReference type="PANTHER" id="PTHR30265:SF2">
    <property type="entry name" value="TRANSCRIPTION TERMINATION_ANTITERMINATION PROTEIN NUSG"/>
    <property type="match status" value="1"/>
</dbReference>
<dbReference type="Pfam" id="PF02357">
    <property type="entry name" value="NusG"/>
    <property type="match status" value="1"/>
</dbReference>
<dbReference type="EMBL" id="MNTG01000018">
    <property type="protein sequence ID" value="OLA38411.1"/>
    <property type="molecule type" value="Genomic_DNA"/>
</dbReference>
<evidence type="ECO:0000256" key="1">
    <source>
        <dbReference type="ARBA" id="ARBA00022472"/>
    </source>
</evidence>
<dbReference type="GO" id="GO:0005829">
    <property type="term" value="C:cytosol"/>
    <property type="evidence" value="ECO:0007669"/>
    <property type="project" value="TreeGrafter"/>
</dbReference>
<accession>A0A1Q6R7S9</accession>
<evidence type="ECO:0000313" key="10">
    <source>
        <dbReference type="Proteomes" id="UP000186777"/>
    </source>
</evidence>
<evidence type="ECO:0000256" key="6">
    <source>
        <dbReference type="NCBIfam" id="TIGR00922"/>
    </source>
</evidence>
<dbReference type="InterPro" id="IPR006645">
    <property type="entry name" value="NGN-like_dom"/>
</dbReference>
<reference evidence="9 10" key="1">
    <citation type="journal article" date="2016" name="Nat. Biotechnol.">
        <title>Measurement of bacterial replication rates in microbial communities.</title>
        <authorList>
            <person name="Brown C.T."/>
            <person name="Olm M.R."/>
            <person name="Thomas B.C."/>
            <person name="Banfield J.F."/>
        </authorList>
    </citation>
    <scope>NUCLEOTIDE SEQUENCE [LARGE SCALE GENOMIC DNA]</scope>
    <source>
        <strain evidence="9">46_33</strain>
    </source>
</reference>
<evidence type="ECO:0000256" key="2">
    <source>
        <dbReference type="ARBA" id="ARBA00022814"/>
    </source>
</evidence>
<comment type="similarity">
    <text evidence="5 7">Belongs to the NusG family.</text>
</comment>
<dbReference type="InterPro" id="IPR001062">
    <property type="entry name" value="Transcrpt_antiterm_NusG"/>
</dbReference>
<comment type="function">
    <text evidence="5 7">Participates in transcription elongation, termination and antitermination.</text>
</comment>
<dbReference type="GO" id="GO:0006354">
    <property type="term" value="P:DNA-templated transcription elongation"/>
    <property type="evidence" value="ECO:0007669"/>
    <property type="project" value="UniProtKB-UniRule"/>
</dbReference>
<dbReference type="InterPro" id="IPR014722">
    <property type="entry name" value="Rib_uL2_dom2"/>
</dbReference>
<dbReference type="CDD" id="cd09891">
    <property type="entry name" value="NGN_Bact_1"/>
    <property type="match status" value="1"/>
</dbReference>
<dbReference type="CDD" id="cd06091">
    <property type="entry name" value="KOW_NusG"/>
    <property type="match status" value="1"/>
</dbReference>
<dbReference type="GO" id="GO:0031564">
    <property type="term" value="P:transcription antitermination"/>
    <property type="evidence" value="ECO:0007669"/>
    <property type="project" value="UniProtKB-UniRule"/>
</dbReference>
<dbReference type="Gene3D" id="2.30.30.30">
    <property type="match status" value="1"/>
</dbReference>
<dbReference type="NCBIfam" id="TIGR00922">
    <property type="entry name" value="nusG"/>
    <property type="match status" value="1"/>
</dbReference>
<keyword evidence="1 5" id="KW-0806">Transcription termination</keyword>